<keyword evidence="2 4" id="KW-0863">Zinc-finger</keyword>
<dbReference type="InterPro" id="IPR013083">
    <property type="entry name" value="Znf_RING/FYVE/PHD"/>
</dbReference>
<dbReference type="SMART" id="SM00249">
    <property type="entry name" value="PHD"/>
    <property type="match status" value="1"/>
</dbReference>
<feature type="compositionally biased region" description="Low complexity" evidence="5">
    <location>
        <begin position="166"/>
        <end position="179"/>
    </location>
</feature>
<feature type="region of interest" description="Disordered" evidence="5">
    <location>
        <begin position="117"/>
        <end position="190"/>
    </location>
</feature>
<keyword evidence="1" id="KW-0479">Metal-binding</keyword>
<dbReference type="InterPro" id="IPR019787">
    <property type="entry name" value="Znf_PHD-finger"/>
</dbReference>
<protein>
    <recommendedName>
        <fullName evidence="6">PHD-type domain-containing protein</fullName>
    </recommendedName>
</protein>
<dbReference type="OrthoDB" id="336088at2759"/>
<feature type="compositionally biased region" description="Low complexity" evidence="5">
    <location>
        <begin position="127"/>
        <end position="151"/>
    </location>
</feature>
<reference evidence="7 8" key="1">
    <citation type="submission" date="2019-04" db="EMBL/GenBank/DDBJ databases">
        <title>Friends and foes A comparative genomics study of 23 Aspergillus species from section Flavi.</title>
        <authorList>
            <consortium name="DOE Joint Genome Institute"/>
            <person name="Kjaerbolling I."/>
            <person name="Vesth T."/>
            <person name="Frisvad J.C."/>
            <person name="Nybo J.L."/>
            <person name="Theobald S."/>
            <person name="Kildgaard S."/>
            <person name="Isbrandt T."/>
            <person name="Kuo A."/>
            <person name="Sato A."/>
            <person name="Lyhne E.K."/>
            <person name="Kogle M.E."/>
            <person name="Wiebenga A."/>
            <person name="Kun R.S."/>
            <person name="Lubbers R.J."/>
            <person name="Makela M.R."/>
            <person name="Barry K."/>
            <person name="Chovatia M."/>
            <person name="Clum A."/>
            <person name="Daum C."/>
            <person name="Haridas S."/>
            <person name="He G."/>
            <person name="LaButti K."/>
            <person name="Lipzen A."/>
            <person name="Mondo S."/>
            <person name="Riley R."/>
            <person name="Salamov A."/>
            <person name="Simmons B.A."/>
            <person name="Magnuson J.K."/>
            <person name="Henrissat B."/>
            <person name="Mortensen U.H."/>
            <person name="Larsen T.O."/>
            <person name="Devries R.P."/>
            <person name="Grigoriev I.V."/>
            <person name="Machida M."/>
            <person name="Baker S.E."/>
            <person name="Andersen M.R."/>
        </authorList>
    </citation>
    <scope>NUCLEOTIDE SEQUENCE [LARGE SCALE GENOMIC DNA]</scope>
    <source>
        <strain evidence="7 8">IBT 18842</strain>
    </source>
</reference>
<name>A0A5N6TRC2_ASPAV</name>
<dbReference type="InterPro" id="IPR001965">
    <property type="entry name" value="Znf_PHD"/>
</dbReference>
<evidence type="ECO:0000256" key="1">
    <source>
        <dbReference type="ARBA" id="ARBA00022723"/>
    </source>
</evidence>
<evidence type="ECO:0000256" key="5">
    <source>
        <dbReference type="SAM" id="MobiDB-lite"/>
    </source>
</evidence>
<dbReference type="Proteomes" id="UP000325780">
    <property type="component" value="Unassembled WGS sequence"/>
</dbReference>
<dbReference type="SUPFAM" id="SSF57903">
    <property type="entry name" value="FYVE/PHD zinc finger"/>
    <property type="match status" value="1"/>
</dbReference>
<evidence type="ECO:0000313" key="7">
    <source>
        <dbReference type="EMBL" id="KAE8148902.1"/>
    </source>
</evidence>
<evidence type="ECO:0000256" key="2">
    <source>
        <dbReference type="ARBA" id="ARBA00022771"/>
    </source>
</evidence>
<dbReference type="AlphaFoldDB" id="A0A5N6TRC2"/>
<evidence type="ECO:0000259" key="6">
    <source>
        <dbReference type="PROSITE" id="PS50016"/>
    </source>
</evidence>
<dbReference type="GO" id="GO:0008270">
    <property type="term" value="F:zinc ion binding"/>
    <property type="evidence" value="ECO:0007669"/>
    <property type="project" value="UniProtKB-KW"/>
</dbReference>
<evidence type="ECO:0000256" key="4">
    <source>
        <dbReference type="PROSITE-ProRule" id="PRU00146"/>
    </source>
</evidence>
<evidence type="ECO:0000256" key="3">
    <source>
        <dbReference type="ARBA" id="ARBA00022833"/>
    </source>
</evidence>
<accession>A0A5N6TRC2</accession>
<dbReference type="PROSITE" id="PS01359">
    <property type="entry name" value="ZF_PHD_1"/>
    <property type="match status" value="1"/>
</dbReference>
<gene>
    <name evidence="7" type="ORF">BDV25DRAFT_141335</name>
</gene>
<dbReference type="InterPro" id="IPR019786">
    <property type="entry name" value="Zinc_finger_PHD-type_CS"/>
</dbReference>
<keyword evidence="8" id="KW-1185">Reference proteome</keyword>
<dbReference type="Gene3D" id="3.30.40.10">
    <property type="entry name" value="Zinc/RING finger domain, C3HC4 (zinc finger)"/>
    <property type="match status" value="1"/>
</dbReference>
<dbReference type="EMBL" id="ML742142">
    <property type="protein sequence ID" value="KAE8148902.1"/>
    <property type="molecule type" value="Genomic_DNA"/>
</dbReference>
<dbReference type="InterPro" id="IPR011011">
    <property type="entry name" value="Znf_FYVE_PHD"/>
</dbReference>
<dbReference type="PROSITE" id="PS50016">
    <property type="entry name" value="ZF_PHD_2"/>
    <property type="match status" value="1"/>
</dbReference>
<keyword evidence="3" id="KW-0862">Zinc</keyword>
<feature type="domain" description="PHD-type" evidence="6">
    <location>
        <begin position="68"/>
        <end position="115"/>
    </location>
</feature>
<proteinExistence type="predicted"/>
<organism evidence="7 8">
    <name type="scientific">Aspergillus avenaceus</name>
    <dbReference type="NCBI Taxonomy" id="36643"/>
    <lineage>
        <taxon>Eukaryota</taxon>
        <taxon>Fungi</taxon>
        <taxon>Dikarya</taxon>
        <taxon>Ascomycota</taxon>
        <taxon>Pezizomycotina</taxon>
        <taxon>Eurotiomycetes</taxon>
        <taxon>Eurotiomycetidae</taxon>
        <taxon>Eurotiales</taxon>
        <taxon>Aspergillaceae</taxon>
        <taxon>Aspergillus</taxon>
        <taxon>Aspergillus subgen. Circumdati</taxon>
    </lineage>
</organism>
<evidence type="ECO:0000313" key="8">
    <source>
        <dbReference type="Proteomes" id="UP000325780"/>
    </source>
</evidence>
<sequence length="309" mass="34325">MLRTNPEQIDISDSFRKLTPRTLQHGAISQSRPPMTSVSEQYGNIYNMSAIEKSVIYEEWIRTGKPHNLVCSVCRNPDNLMPCETCCRSYHRACLPQGVIPPLAAQFYCSECKNKRWDQSPPQFDKPPSSTVSRSSTPGANGSSGVSSPSEHGSHAVRQPHPLIGAATSATAASSSHSSPEIDRQRPFTSRQCTINSDVDIFTQAKQLLMEYGRFPADQEFRPELLLKLGSMMMDLHSLQSLHQELQGLRAENTALRNENSNVRSYFTSNLPSNEPLITSSVSRMPPILPGSSADTSEKTWDRIVMDLI</sequence>